<keyword evidence="2" id="KW-0378">Hydrolase</keyword>
<dbReference type="PIRSF" id="PIRSF007580">
    <property type="entry name" value="UCP07580"/>
    <property type="match status" value="1"/>
</dbReference>
<feature type="transmembrane region" description="Helical" evidence="1">
    <location>
        <begin position="191"/>
        <end position="213"/>
    </location>
</feature>
<sequence length="296" mass="34271">MTTTPAASHPIVAREKLDFGLEGDIPRHWLDNDPFKSRFFDAMSVFFPEGERFFISCVRDFRDRITDPQLLEDVKDFTRQEGQHGIVHRQFNDRLKRQRIHVKSLEGQTVWFLFDVLRKRLRPETTLALTAAFEHMTALMAHGFEQCRVLDKADPRIRAMYTWHAIEEVEHKSVAFDVMQKVAKVGYWRRVLPLVFTSFSFPLATLLVVNYMLTVDGFKGWQRAGIMARGLWWLYKPGGLFLPLLGHHLQYFKPGFHPWQMGDLASYETWREVFERTGDPIAAGDAVMGPAALAKG</sequence>
<dbReference type="EMBL" id="RSED01000006">
    <property type="protein sequence ID" value="RRS04607.1"/>
    <property type="molecule type" value="Genomic_DNA"/>
</dbReference>
<dbReference type="Pfam" id="PF10118">
    <property type="entry name" value="Metal_hydrol"/>
    <property type="match status" value="1"/>
</dbReference>
<evidence type="ECO:0000313" key="2">
    <source>
        <dbReference type="EMBL" id="RRS04607.1"/>
    </source>
</evidence>
<dbReference type="Proteomes" id="UP000269265">
    <property type="component" value="Unassembled WGS sequence"/>
</dbReference>
<organism evidence="2 3">
    <name type="scientific">Aquabacterium soli</name>
    <dbReference type="NCBI Taxonomy" id="2493092"/>
    <lineage>
        <taxon>Bacteria</taxon>
        <taxon>Pseudomonadati</taxon>
        <taxon>Pseudomonadota</taxon>
        <taxon>Betaproteobacteria</taxon>
        <taxon>Burkholderiales</taxon>
        <taxon>Aquabacterium</taxon>
    </lineage>
</organism>
<keyword evidence="1" id="KW-0812">Transmembrane</keyword>
<keyword evidence="1" id="KW-1133">Transmembrane helix</keyword>
<accession>A0A426VCL0</accession>
<keyword evidence="3" id="KW-1185">Reference proteome</keyword>
<evidence type="ECO:0000313" key="3">
    <source>
        <dbReference type="Proteomes" id="UP000269265"/>
    </source>
</evidence>
<dbReference type="RefSeq" id="WP_125242981.1">
    <property type="nucleotide sequence ID" value="NZ_RSED01000006.1"/>
</dbReference>
<dbReference type="InterPro" id="IPR016516">
    <property type="entry name" value="UCP07580"/>
</dbReference>
<evidence type="ECO:0000256" key="1">
    <source>
        <dbReference type="SAM" id="Phobius"/>
    </source>
</evidence>
<dbReference type="OrthoDB" id="4760165at2"/>
<proteinExistence type="predicted"/>
<dbReference type="GO" id="GO:0016787">
    <property type="term" value="F:hydrolase activity"/>
    <property type="evidence" value="ECO:0007669"/>
    <property type="project" value="UniProtKB-KW"/>
</dbReference>
<protein>
    <submittedName>
        <fullName evidence="2">Metal-dependent hydrolase</fullName>
    </submittedName>
</protein>
<gene>
    <name evidence="2" type="ORF">EIP75_09285</name>
</gene>
<comment type="caution">
    <text evidence="2">The sequence shown here is derived from an EMBL/GenBank/DDBJ whole genome shotgun (WGS) entry which is preliminary data.</text>
</comment>
<dbReference type="AlphaFoldDB" id="A0A426VCL0"/>
<keyword evidence="1" id="KW-0472">Membrane</keyword>
<name>A0A426VCL0_9BURK</name>
<reference evidence="2 3" key="1">
    <citation type="submission" date="2018-12" db="EMBL/GenBank/DDBJ databases">
        <title>The whole draft genome of Aquabacterium sp. SJQ9.</title>
        <authorList>
            <person name="Sun L."/>
            <person name="Gao X."/>
            <person name="Chen W."/>
            <person name="Huang K."/>
        </authorList>
    </citation>
    <scope>NUCLEOTIDE SEQUENCE [LARGE SCALE GENOMIC DNA]</scope>
    <source>
        <strain evidence="2 3">SJQ9</strain>
    </source>
</reference>
<dbReference type="PANTHER" id="PTHR39456:SF1">
    <property type="entry name" value="METAL-DEPENDENT HYDROLASE"/>
    <property type="match status" value="1"/>
</dbReference>
<dbReference type="PANTHER" id="PTHR39456">
    <property type="entry name" value="METAL-DEPENDENT HYDROLASE"/>
    <property type="match status" value="1"/>
</dbReference>